<accession>A0A5B7JPC4</accession>
<dbReference type="OrthoDB" id="10254988at2759"/>
<reference evidence="2 3" key="1">
    <citation type="submission" date="2019-05" db="EMBL/GenBank/DDBJ databases">
        <title>Another draft genome of Portunus trituberculatus and its Hox gene families provides insights of decapod evolution.</title>
        <authorList>
            <person name="Jeong J.-H."/>
            <person name="Song I."/>
            <person name="Kim S."/>
            <person name="Choi T."/>
            <person name="Kim D."/>
            <person name="Ryu S."/>
            <person name="Kim W."/>
        </authorList>
    </citation>
    <scope>NUCLEOTIDE SEQUENCE [LARGE SCALE GENOMIC DNA]</scope>
    <source>
        <tissue evidence="2">Muscle</tissue>
    </source>
</reference>
<feature type="compositionally biased region" description="Basic and acidic residues" evidence="1">
    <location>
        <begin position="14"/>
        <end position="23"/>
    </location>
</feature>
<proteinExistence type="predicted"/>
<feature type="compositionally biased region" description="Polar residues" evidence="1">
    <location>
        <begin position="1"/>
        <end position="13"/>
    </location>
</feature>
<dbReference type="EMBL" id="VSRR010105363">
    <property type="protein sequence ID" value="MPC96293.1"/>
    <property type="molecule type" value="Genomic_DNA"/>
</dbReference>
<dbReference type="AlphaFoldDB" id="A0A5B7JPC4"/>
<comment type="caution">
    <text evidence="2">The sequence shown here is derived from an EMBL/GenBank/DDBJ whole genome shotgun (WGS) entry which is preliminary data.</text>
</comment>
<evidence type="ECO:0000313" key="3">
    <source>
        <dbReference type="Proteomes" id="UP000324222"/>
    </source>
</evidence>
<organism evidence="2 3">
    <name type="scientific">Portunus trituberculatus</name>
    <name type="common">Swimming crab</name>
    <name type="synonym">Neptunus trituberculatus</name>
    <dbReference type="NCBI Taxonomy" id="210409"/>
    <lineage>
        <taxon>Eukaryota</taxon>
        <taxon>Metazoa</taxon>
        <taxon>Ecdysozoa</taxon>
        <taxon>Arthropoda</taxon>
        <taxon>Crustacea</taxon>
        <taxon>Multicrustacea</taxon>
        <taxon>Malacostraca</taxon>
        <taxon>Eumalacostraca</taxon>
        <taxon>Eucarida</taxon>
        <taxon>Decapoda</taxon>
        <taxon>Pleocyemata</taxon>
        <taxon>Brachyura</taxon>
        <taxon>Eubrachyura</taxon>
        <taxon>Portunoidea</taxon>
        <taxon>Portunidae</taxon>
        <taxon>Portuninae</taxon>
        <taxon>Portunus</taxon>
    </lineage>
</organism>
<sequence length="144" mass="16538">MAETEQQVVNASRTAKDEWDRTKETMMQHVESLQLKVEKEKKKVTSEAPLMYTEIEEERNAQEEKVEIRQYHERVVHVAALTNDRLQEGLQEKCATITEEHDQGKATDDEGTKEEWQVAQLVQGENSHLDFGSIPLKVESLGDS</sequence>
<keyword evidence="3" id="KW-1185">Reference proteome</keyword>
<evidence type="ECO:0000313" key="2">
    <source>
        <dbReference type="EMBL" id="MPC96293.1"/>
    </source>
</evidence>
<dbReference type="Proteomes" id="UP000324222">
    <property type="component" value="Unassembled WGS sequence"/>
</dbReference>
<name>A0A5B7JPC4_PORTR</name>
<evidence type="ECO:0000256" key="1">
    <source>
        <dbReference type="SAM" id="MobiDB-lite"/>
    </source>
</evidence>
<feature type="region of interest" description="Disordered" evidence="1">
    <location>
        <begin position="1"/>
        <end position="23"/>
    </location>
</feature>
<gene>
    <name evidence="2" type="ORF">E2C01_091544</name>
</gene>
<protein>
    <submittedName>
        <fullName evidence="2">Uncharacterized protein</fullName>
    </submittedName>
</protein>